<organism evidence="6 7">
    <name type="scientific">Arabidopsis thaliana</name>
    <name type="common">Mouse-ear cress</name>
    <dbReference type="NCBI Taxonomy" id="3702"/>
    <lineage>
        <taxon>Eukaryota</taxon>
        <taxon>Viridiplantae</taxon>
        <taxon>Streptophyta</taxon>
        <taxon>Embryophyta</taxon>
        <taxon>Tracheophyta</taxon>
        <taxon>Spermatophyta</taxon>
        <taxon>Magnoliopsida</taxon>
        <taxon>eudicotyledons</taxon>
        <taxon>Gunneridae</taxon>
        <taxon>Pentapetalae</taxon>
        <taxon>rosids</taxon>
        <taxon>malvids</taxon>
        <taxon>Brassicales</taxon>
        <taxon>Brassicaceae</taxon>
        <taxon>Camelineae</taxon>
        <taxon>Arabidopsis</taxon>
    </lineage>
</organism>
<evidence type="ECO:0000256" key="2">
    <source>
        <dbReference type="ARBA" id="ARBA00023015"/>
    </source>
</evidence>
<dbReference type="Proteomes" id="UP000516314">
    <property type="component" value="Chromosome 1"/>
</dbReference>
<reference evidence="6 7" key="1">
    <citation type="submission" date="2020-09" db="EMBL/GenBank/DDBJ databases">
        <authorList>
            <person name="Ashkenazy H."/>
        </authorList>
    </citation>
    <scope>NUCLEOTIDE SEQUENCE [LARGE SCALE GENOMIC DNA]</scope>
    <source>
        <strain evidence="7">cv. Cdm-0</strain>
    </source>
</reference>
<keyword evidence="5" id="KW-0539">Nucleus</keyword>
<keyword evidence="4" id="KW-0804">Transcription</keyword>
<name>A0A7G2E170_ARATH</name>
<keyword evidence="2" id="KW-0805">Transcription regulation</keyword>
<dbReference type="EMBL" id="LR881466">
    <property type="protein sequence ID" value="CAD5314364.1"/>
    <property type="molecule type" value="Genomic_DNA"/>
</dbReference>
<evidence type="ECO:0000256" key="3">
    <source>
        <dbReference type="ARBA" id="ARBA00023125"/>
    </source>
</evidence>
<sequence>MSKEERGIEIVSTELTVHRESDIGDIKKTLTKSDVGRQIRVLIPKESMNEHILKYFTEEQINLVEDKDNSWVNNHGVRQRKRNYA</sequence>
<dbReference type="Gene3D" id="2.40.330.10">
    <property type="entry name" value="DNA-binding pseudobarrel domain"/>
    <property type="match status" value="1"/>
</dbReference>
<proteinExistence type="predicted"/>
<dbReference type="AlphaFoldDB" id="A0A7G2E170"/>
<evidence type="ECO:0000256" key="4">
    <source>
        <dbReference type="ARBA" id="ARBA00023163"/>
    </source>
</evidence>
<dbReference type="GO" id="GO:0003677">
    <property type="term" value="F:DNA binding"/>
    <property type="evidence" value="ECO:0007669"/>
    <property type="project" value="UniProtKB-KW"/>
</dbReference>
<evidence type="ECO:0000313" key="6">
    <source>
        <dbReference type="EMBL" id="CAD5314364.1"/>
    </source>
</evidence>
<gene>
    <name evidence="6" type="ORF">AT9943_LOCUS2807</name>
</gene>
<dbReference type="InterPro" id="IPR015300">
    <property type="entry name" value="DNA-bd_pseudobarrel_sf"/>
</dbReference>
<evidence type="ECO:0000256" key="5">
    <source>
        <dbReference type="ARBA" id="ARBA00023242"/>
    </source>
</evidence>
<comment type="subcellular location">
    <subcellularLocation>
        <location evidence="1">Nucleus</location>
    </subcellularLocation>
</comment>
<dbReference type="GO" id="GO:0005634">
    <property type="term" value="C:nucleus"/>
    <property type="evidence" value="ECO:0007669"/>
    <property type="project" value="UniProtKB-SubCell"/>
</dbReference>
<protein>
    <submittedName>
        <fullName evidence="6">(thale cress) hypothetical protein</fullName>
    </submittedName>
</protein>
<evidence type="ECO:0000313" key="7">
    <source>
        <dbReference type="Proteomes" id="UP000516314"/>
    </source>
</evidence>
<keyword evidence="3" id="KW-0238">DNA-binding</keyword>
<dbReference type="SUPFAM" id="SSF101936">
    <property type="entry name" value="DNA-binding pseudobarrel domain"/>
    <property type="match status" value="1"/>
</dbReference>
<evidence type="ECO:0000256" key="1">
    <source>
        <dbReference type="ARBA" id="ARBA00004123"/>
    </source>
</evidence>
<accession>A0A7G2E170</accession>